<feature type="compositionally biased region" description="Gly residues" evidence="10">
    <location>
        <begin position="38"/>
        <end position="49"/>
    </location>
</feature>
<evidence type="ECO:0000256" key="9">
    <source>
        <dbReference type="ARBA" id="ARBA00048336"/>
    </source>
</evidence>
<dbReference type="Gene3D" id="3.40.50.2300">
    <property type="match status" value="2"/>
</dbReference>
<feature type="region of interest" description="Disordered" evidence="10">
    <location>
        <begin position="1"/>
        <end position="151"/>
    </location>
</feature>
<feature type="compositionally biased region" description="Basic and acidic residues" evidence="10">
    <location>
        <begin position="90"/>
        <end position="99"/>
    </location>
</feature>
<evidence type="ECO:0000256" key="7">
    <source>
        <dbReference type="ARBA" id="ARBA00023242"/>
    </source>
</evidence>
<organism evidence="11 12">
    <name type="scientific">Apiotrichum porosum</name>
    <dbReference type="NCBI Taxonomy" id="105984"/>
    <lineage>
        <taxon>Eukaryota</taxon>
        <taxon>Fungi</taxon>
        <taxon>Dikarya</taxon>
        <taxon>Basidiomycota</taxon>
        <taxon>Agaricomycotina</taxon>
        <taxon>Tremellomycetes</taxon>
        <taxon>Trichosporonales</taxon>
        <taxon>Trichosporonaceae</taxon>
        <taxon>Apiotrichum</taxon>
    </lineage>
</organism>
<evidence type="ECO:0000256" key="1">
    <source>
        <dbReference type="ARBA" id="ARBA00004123"/>
    </source>
</evidence>
<comment type="catalytic activity">
    <reaction evidence="9">
        <text>O-phospho-L-threonyl-[protein] + H2O = L-threonyl-[protein] + phosphate</text>
        <dbReference type="Rhea" id="RHEA:47004"/>
        <dbReference type="Rhea" id="RHEA-COMP:11060"/>
        <dbReference type="Rhea" id="RHEA-COMP:11605"/>
        <dbReference type="ChEBI" id="CHEBI:15377"/>
        <dbReference type="ChEBI" id="CHEBI:30013"/>
        <dbReference type="ChEBI" id="CHEBI:43474"/>
        <dbReference type="ChEBI" id="CHEBI:61977"/>
        <dbReference type="EC" id="3.1.3.16"/>
    </reaction>
</comment>
<evidence type="ECO:0000256" key="2">
    <source>
        <dbReference type="ARBA" id="ARBA00008978"/>
    </source>
</evidence>
<keyword evidence="12" id="KW-1185">Reference proteome</keyword>
<dbReference type="STRING" id="105984.A0A427YBN2"/>
<dbReference type="GO" id="GO:0005847">
    <property type="term" value="C:mRNA cleavage and polyadenylation specificity factor complex"/>
    <property type="evidence" value="ECO:0007669"/>
    <property type="project" value="UniProtKB-ARBA"/>
</dbReference>
<dbReference type="EC" id="3.1.3.16" evidence="3"/>
<evidence type="ECO:0000256" key="5">
    <source>
        <dbReference type="ARBA" id="ARBA00022801"/>
    </source>
</evidence>
<feature type="compositionally biased region" description="Gly residues" evidence="10">
    <location>
        <begin position="18"/>
        <end position="29"/>
    </location>
</feature>
<dbReference type="GO" id="GO:0008420">
    <property type="term" value="F:RNA polymerase II CTD heptapeptide repeat phosphatase activity"/>
    <property type="evidence" value="ECO:0007669"/>
    <property type="project" value="UniProtKB-ARBA"/>
</dbReference>
<feature type="compositionally biased region" description="Polar residues" evidence="10">
    <location>
        <begin position="137"/>
        <end position="151"/>
    </location>
</feature>
<name>A0A427YBN2_9TREE</name>
<comment type="caution">
    <text evidence="11">The sequence shown here is derived from an EMBL/GenBank/DDBJ whole genome shotgun (WGS) entry which is preliminary data.</text>
</comment>
<feature type="compositionally biased region" description="Low complexity" evidence="10">
    <location>
        <begin position="50"/>
        <end position="65"/>
    </location>
</feature>
<evidence type="ECO:0000256" key="4">
    <source>
        <dbReference type="ARBA" id="ARBA00022664"/>
    </source>
</evidence>
<keyword evidence="6" id="KW-0904">Protein phosphatase</keyword>
<dbReference type="RefSeq" id="XP_028480779.1">
    <property type="nucleotide sequence ID" value="XM_028616922.1"/>
</dbReference>
<dbReference type="GeneID" id="39585659"/>
<keyword evidence="7" id="KW-0539">Nucleus</keyword>
<sequence length="348" mass="37546">MDPRRRDPRQRGNAPYGGQQGYGGGGGGAAAPPNQYGGAQGGGYGGGGRAPAAPSSQQYPPYQAANNDPSDPRMRNQGGTGTPPYPPPSDPRRRQDDIRSAPSDPRARGRVTSDSYASTPPQSGSNDYRSPVPPQVSEVTRTNGAANDVDTSTAIRQRPLFCVVCASNNNRSMEAHKVLNAAGVRVISAGTGSAVRLPGPAIDKPNVYGFGTPYDVIYKDLESKDPKLYTANGLLPMLDRNRKVKLAPQKWQEMKSILADVVITCEERCYDAVCEDLLLRGGEYNRSIHVINVEIKDNPEEAHIAGKSILELAQNIEKSRNLDAEIDGILVRHADKHPHALLHTVQFF</sequence>
<keyword evidence="4" id="KW-0507">mRNA processing</keyword>
<dbReference type="Proteomes" id="UP000279236">
    <property type="component" value="Unassembled WGS sequence"/>
</dbReference>
<gene>
    <name evidence="11" type="primary">SSU72</name>
    <name evidence="11" type="ORF">EHS24_001116</name>
</gene>
<comment type="similarity">
    <text evidence="2">Belongs to the SSU72 phosphatase family.</text>
</comment>
<evidence type="ECO:0000256" key="8">
    <source>
        <dbReference type="ARBA" id="ARBA00047761"/>
    </source>
</evidence>
<comment type="catalytic activity">
    <reaction evidence="8">
        <text>O-phospho-L-seryl-[protein] + H2O = L-seryl-[protein] + phosphate</text>
        <dbReference type="Rhea" id="RHEA:20629"/>
        <dbReference type="Rhea" id="RHEA-COMP:9863"/>
        <dbReference type="Rhea" id="RHEA-COMP:11604"/>
        <dbReference type="ChEBI" id="CHEBI:15377"/>
        <dbReference type="ChEBI" id="CHEBI:29999"/>
        <dbReference type="ChEBI" id="CHEBI:43474"/>
        <dbReference type="ChEBI" id="CHEBI:83421"/>
        <dbReference type="EC" id="3.1.3.16"/>
    </reaction>
</comment>
<evidence type="ECO:0000313" key="11">
    <source>
        <dbReference type="EMBL" id="RSH88571.1"/>
    </source>
</evidence>
<proteinExistence type="inferred from homology"/>
<dbReference type="FunFam" id="3.40.50.2300:FF:000039">
    <property type="entry name" value="RNA polymerase II subunit A C-terminal domain phosphatase"/>
    <property type="match status" value="1"/>
</dbReference>
<dbReference type="InterPro" id="IPR006811">
    <property type="entry name" value="RNA_pol_II_suA"/>
</dbReference>
<evidence type="ECO:0000256" key="6">
    <source>
        <dbReference type="ARBA" id="ARBA00022912"/>
    </source>
</evidence>
<dbReference type="PANTHER" id="PTHR20383">
    <property type="entry name" value="RNA POLYMERASE II SUBUNIT A C-TERMINAL DOMAIN PHOSPHATASE"/>
    <property type="match status" value="1"/>
</dbReference>
<dbReference type="AlphaFoldDB" id="A0A427YBN2"/>
<keyword evidence="5" id="KW-0378">Hydrolase</keyword>
<reference evidence="11 12" key="1">
    <citation type="submission" date="2018-11" db="EMBL/GenBank/DDBJ databases">
        <title>Genome sequence of Apiotrichum porosum DSM 27194.</title>
        <authorList>
            <person name="Aliyu H."/>
            <person name="Gorte O."/>
            <person name="Ochsenreither K."/>
        </authorList>
    </citation>
    <scope>NUCLEOTIDE SEQUENCE [LARGE SCALE GENOMIC DNA]</scope>
    <source>
        <strain evidence="11 12">DSM 27194</strain>
    </source>
</reference>
<evidence type="ECO:0000256" key="3">
    <source>
        <dbReference type="ARBA" id="ARBA00013081"/>
    </source>
</evidence>
<dbReference type="EMBL" id="RSCE01000001">
    <property type="protein sequence ID" value="RSH88571.1"/>
    <property type="molecule type" value="Genomic_DNA"/>
</dbReference>
<dbReference type="OrthoDB" id="57957at2759"/>
<accession>A0A427YBN2</accession>
<comment type="subcellular location">
    <subcellularLocation>
        <location evidence="1">Nucleus</location>
    </subcellularLocation>
</comment>
<feature type="compositionally biased region" description="Polar residues" evidence="10">
    <location>
        <begin position="112"/>
        <end position="128"/>
    </location>
</feature>
<dbReference type="GO" id="GO:0031124">
    <property type="term" value="P:mRNA 3'-end processing"/>
    <property type="evidence" value="ECO:0007669"/>
    <property type="project" value="UniProtKB-ARBA"/>
</dbReference>
<dbReference type="Pfam" id="PF04722">
    <property type="entry name" value="Ssu72"/>
    <property type="match status" value="1"/>
</dbReference>
<evidence type="ECO:0000313" key="12">
    <source>
        <dbReference type="Proteomes" id="UP000279236"/>
    </source>
</evidence>
<evidence type="ECO:0000256" key="10">
    <source>
        <dbReference type="SAM" id="MobiDB-lite"/>
    </source>
</evidence>
<protein>
    <recommendedName>
        <fullName evidence="3">protein-serine/threonine phosphatase</fullName>
        <ecNumber evidence="3">3.1.3.16</ecNumber>
    </recommendedName>
</protein>